<dbReference type="HOGENOM" id="CLU_2886299_0_0_1"/>
<comment type="caution">
    <text evidence="2">The sequence shown here is derived from an EMBL/GenBank/DDBJ whole genome shotgun (WGS) entry which is preliminary data.</text>
</comment>
<accession>E9EJ38</accession>
<dbReference type="OrthoDB" id="4961422at2759"/>
<evidence type="ECO:0000313" key="2">
    <source>
        <dbReference type="EMBL" id="EFZ03315.2"/>
    </source>
</evidence>
<keyword evidence="1" id="KW-0175">Coiled coil</keyword>
<protein>
    <submittedName>
        <fullName evidence="2">Transposase-like protein</fullName>
    </submittedName>
</protein>
<dbReference type="RefSeq" id="XP_007816578.2">
    <property type="nucleotide sequence ID" value="XM_007818387.2"/>
</dbReference>
<reference evidence="2 3" key="1">
    <citation type="journal article" date="2011" name="PLoS Genet.">
        <title>Genome sequencing and comparative transcriptomics of the model entomopathogenic fungi Metarhizium anisopliae and M. acridum.</title>
        <authorList>
            <person name="Gao Q."/>
            <person name="Jin K."/>
            <person name="Ying S.H."/>
            <person name="Zhang Y."/>
            <person name="Xiao G."/>
            <person name="Shang Y."/>
            <person name="Duan Z."/>
            <person name="Hu X."/>
            <person name="Xie X.Q."/>
            <person name="Zhou G."/>
            <person name="Peng G."/>
            <person name="Luo Z."/>
            <person name="Huang W."/>
            <person name="Wang B."/>
            <person name="Fang W."/>
            <person name="Wang S."/>
            <person name="Zhong Y."/>
            <person name="Ma L.J."/>
            <person name="St Leger R.J."/>
            <person name="Zhao G.P."/>
            <person name="Pei Y."/>
            <person name="Feng M.G."/>
            <person name="Xia Y."/>
            <person name="Wang C."/>
        </authorList>
    </citation>
    <scope>NUCLEOTIDE SEQUENCE [LARGE SCALE GENOMIC DNA]</scope>
    <source>
        <strain evidence="3">ARSEF 23 / ATCC MYA-3075</strain>
    </source>
</reference>
<organism evidence="2 3">
    <name type="scientific">Metarhizium robertsii (strain ARSEF 23 / ATCC MYA-3075)</name>
    <name type="common">Metarhizium anisopliae (strain ARSEF 23)</name>
    <dbReference type="NCBI Taxonomy" id="655844"/>
    <lineage>
        <taxon>Eukaryota</taxon>
        <taxon>Fungi</taxon>
        <taxon>Dikarya</taxon>
        <taxon>Ascomycota</taxon>
        <taxon>Pezizomycotina</taxon>
        <taxon>Sordariomycetes</taxon>
        <taxon>Hypocreomycetidae</taxon>
        <taxon>Hypocreales</taxon>
        <taxon>Clavicipitaceae</taxon>
        <taxon>Metarhizium</taxon>
    </lineage>
</organism>
<feature type="coiled-coil region" evidence="1">
    <location>
        <begin position="21"/>
        <end position="48"/>
    </location>
</feature>
<evidence type="ECO:0000313" key="3">
    <source>
        <dbReference type="Proteomes" id="UP000002498"/>
    </source>
</evidence>
<dbReference type="KEGG" id="maj:MAA_00389"/>
<name>E9EJ38_METRA</name>
<gene>
    <name evidence="2" type="ORF">MAA_00389</name>
</gene>
<dbReference type="EMBL" id="ADNJ02000003">
    <property type="protein sequence ID" value="EFZ03315.2"/>
    <property type="molecule type" value="Genomic_DNA"/>
</dbReference>
<sequence length="63" mass="7344">MQQVILSSLEDQTWDGIEEERSQALQKIERQKRLIKKLGREAQEHTDDKTAELQTHNITLITA</sequence>
<evidence type="ECO:0000256" key="1">
    <source>
        <dbReference type="SAM" id="Coils"/>
    </source>
</evidence>
<reference evidence="2 3" key="2">
    <citation type="journal article" date="2014" name="Proc. Natl. Acad. Sci. U.S.A.">
        <title>Trajectory and genomic determinants of fungal-pathogen speciation and host adaptation.</title>
        <authorList>
            <person name="Hu X."/>
            <person name="Xiao G."/>
            <person name="Zheng P."/>
            <person name="Shang Y."/>
            <person name="Su Y."/>
            <person name="Zhang X."/>
            <person name="Liu X."/>
            <person name="Zhan S."/>
            <person name="St Leger R.J."/>
            <person name="Wang C."/>
        </authorList>
    </citation>
    <scope>GENOME REANNOTATION</scope>
    <source>
        <strain evidence="3">ARSEF 23 / ATCC MYA-3075</strain>
    </source>
</reference>
<dbReference type="GeneID" id="19254675"/>
<keyword evidence="3" id="KW-1185">Reference proteome</keyword>
<dbReference type="Proteomes" id="UP000002498">
    <property type="component" value="Unassembled WGS sequence"/>
</dbReference>
<proteinExistence type="predicted"/>
<dbReference type="AlphaFoldDB" id="E9EJ38"/>